<feature type="domain" description="Enoyl reductase (ER)" evidence="3">
    <location>
        <begin position="14"/>
        <end position="344"/>
    </location>
</feature>
<dbReference type="GO" id="GO:0016651">
    <property type="term" value="F:oxidoreductase activity, acting on NAD(P)H"/>
    <property type="evidence" value="ECO:0007669"/>
    <property type="project" value="InterPro"/>
</dbReference>
<gene>
    <name evidence="4" type="ORF">B0T26DRAFT_640720</name>
</gene>
<accession>A0AA40AWC9</accession>
<protein>
    <submittedName>
        <fullName evidence="4">Chaperonin 10-like protein</fullName>
    </submittedName>
</protein>
<reference evidence="4" key="1">
    <citation type="submission" date="2023-06" db="EMBL/GenBank/DDBJ databases">
        <title>Genome-scale phylogeny and comparative genomics of the fungal order Sordariales.</title>
        <authorList>
            <consortium name="Lawrence Berkeley National Laboratory"/>
            <person name="Hensen N."/>
            <person name="Bonometti L."/>
            <person name="Westerberg I."/>
            <person name="Brannstrom I.O."/>
            <person name="Guillou S."/>
            <person name="Cros-Aarteil S."/>
            <person name="Calhoun S."/>
            <person name="Haridas S."/>
            <person name="Kuo A."/>
            <person name="Mondo S."/>
            <person name="Pangilinan J."/>
            <person name="Riley R."/>
            <person name="LaButti K."/>
            <person name="Andreopoulos B."/>
            <person name="Lipzen A."/>
            <person name="Chen C."/>
            <person name="Yanf M."/>
            <person name="Daum C."/>
            <person name="Ng V."/>
            <person name="Clum A."/>
            <person name="Steindorff A."/>
            <person name="Ohm R."/>
            <person name="Martin F."/>
            <person name="Silar P."/>
            <person name="Natvig D."/>
            <person name="Lalanne C."/>
            <person name="Gautier V."/>
            <person name="Ament-velasquez S.L."/>
            <person name="Kruys A."/>
            <person name="Hutchinson M.I."/>
            <person name="Powell A.J."/>
            <person name="Barry K."/>
            <person name="Miller A.N."/>
            <person name="Grigoriev I.V."/>
            <person name="Debuchy R."/>
            <person name="Gladieux P."/>
            <person name="Thoren M.H."/>
            <person name="Johannesson H."/>
        </authorList>
    </citation>
    <scope>NUCLEOTIDE SEQUENCE</scope>
    <source>
        <strain evidence="4">SMH2392-1A</strain>
    </source>
</reference>
<dbReference type="Gene3D" id="3.90.180.10">
    <property type="entry name" value="Medium-chain alcohol dehydrogenases, catalytic domain"/>
    <property type="match status" value="1"/>
</dbReference>
<comment type="similarity">
    <text evidence="1">Belongs to the zinc-containing alcohol dehydrogenase family.</text>
</comment>
<dbReference type="InterPro" id="IPR020843">
    <property type="entry name" value="ER"/>
</dbReference>
<dbReference type="InterPro" id="IPR036291">
    <property type="entry name" value="NAD(P)-bd_dom_sf"/>
</dbReference>
<dbReference type="SUPFAM" id="SSF50129">
    <property type="entry name" value="GroES-like"/>
    <property type="match status" value="1"/>
</dbReference>
<dbReference type="CDD" id="cd08249">
    <property type="entry name" value="enoyl_reductase_like"/>
    <property type="match status" value="1"/>
</dbReference>
<dbReference type="Proteomes" id="UP001172101">
    <property type="component" value="Unassembled WGS sequence"/>
</dbReference>
<evidence type="ECO:0000313" key="5">
    <source>
        <dbReference type="Proteomes" id="UP001172101"/>
    </source>
</evidence>
<evidence type="ECO:0000259" key="3">
    <source>
        <dbReference type="SMART" id="SM00829"/>
    </source>
</evidence>
<dbReference type="Gene3D" id="3.40.50.720">
    <property type="entry name" value="NAD(P)-binding Rossmann-like Domain"/>
    <property type="match status" value="1"/>
</dbReference>
<name>A0AA40AWC9_9PEZI</name>
<dbReference type="RefSeq" id="XP_060299174.1">
    <property type="nucleotide sequence ID" value="XM_060437258.1"/>
</dbReference>
<evidence type="ECO:0000256" key="1">
    <source>
        <dbReference type="ARBA" id="ARBA00008072"/>
    </source>
</evidence>
<dbReference type="InterPro" id="IPR013154">
    <property type="entry name" value="ADH-like_N"/>
</dbReference>
<evidence type="ECO:0000313" key="4">
    <source>
        <dbReference type="EMBL" id="KAK0723250.1"/>
    </source>
</evidence>
<evidence type="ECO:0000256" key="2">
    <source>
        <dbReference type="ARBA" id="ARBA00023002"/>
    </source>
</evidence>
<proteinExistence type="inferred from homology"/>
<dbReference type="PANTHER" id="PTHR45348">
    <property type="entry name" value="HYPOTHETICAL OXIDOREDUCTASE (EUROFUNG)"/>
    <property type="match status" value="1"/>
</dbReference>
<dbReference type="SMART" id="SM00829">
    <property type="entry name" value="PKS_ER"/>
    <property type="match status" value="1"/>
</dbReference>
<keyword evidence="2" id="KW-0560">Oxidoreductase</keyword>
<dbReference type="GeneID" id="85320528"/>
<sequence length="346" mass="36918">MTGTHLAAILPEKRARLQVVERATPEPGPNEVVIEVKAIALNPIDYSQRDTGMPPVPVYPAVLGCDVAGVVAKVGANITTAPAPGSRVLAMATSFFHDGSPDHGAFQKYTLAQSEAVVALPDAISFEQGATLPICFMTALNAWVTIGISLDTRYAPEDKQAVLIWGGASSVGTFAVQTAKLLGFRVYVTASPWHHEYLETLGAHAVFDYHASDVVSQIVDAVNRDGVALHTAHCVVIGSLQPTLDVLKETKGASAARVVYSPPLLPDHPTLDGVEIKWNFPPMQSEAVLNKHMYECFHVWLRNGLESGTIVPSPPVQIEDGGLEGLNAALDKLKVGVSGRKIVLQI</sequence>
<dbReference type="InterPro" id="IPR013149">
    <property type="entry name" value="ADH-like_C"/>
</dbReference>
<organism evidence="4 5">
    <name type="scientific">Lasiosphaeria miniovina</name>
    <dbReference type="NCBI Taxonomy" id="1954250"/>
    <lineage>
        <taxon>Eukaryota</taxon>
        <taxon>Fungi</taxon>
        <taxon>Dikarya</taxon>
        <taxon>Ascomycota</taxon>
        <taxon>Pezizomycotina</taxon>
        <taxon>Sordariomycetes</taxon>
        <taxon>Sordariomycetidae</taxon>
        <taxon>Sordariales</taxon>
        <taxon>Lasiosphaeriaceae</taxon>
        <taxon>Lasiosphaeria</taxon>
    </lineage>
</organism>
<keyword evidence="5" id="KW-1185">Reference proteome</keyword>
<dbReference type="Pfam" id="PF08240">
    <property type="entry name" value="ADH_N"/>
    <property type="match status" value="1"/>
</dbReference>
<dbReference type="InterPro" id="IPR047122">
    <property type="entry name" value="Trans-enoyl_RdTase-like"/>
</dbReference>
<dbReference type="SUPFAM" id="SSF51735">
    <property type="entry name" value="NAD(P)-binding Rossmann-fold domains"/>
    <property type="match status" value="1"/>
</dbReference>
<dbReference type="EMBL" id="JAUIRO010000003">
    <property type="protein sequence ID" value="KAK0723250.1"/>
    <property type="molecule type" value="Genomic_DNA"/>
</dbReference>
<comment type="caution">
    <text evidence="4">The sequence shown here is derived from an EMBL/GenBank/DDBJ whole genome shotgun (WGS) entry which is preliminary data.</text>
</comment>
<dbReference type="AlphaFoldDB" id="A0AA40AWC9"/>
<dbReference type="InterPro" id="IPR011032">
    <property type="entry name" value="GroES-like_sf"/>
</dbReference>
<dbReference type="Pfam" id="PF00107">
    <property type="entry name" value="ADH_zinc_N"/>
    <property type="match status" value="1"/>
</dbReference>
<dbReference type="PANTHER" id="PTHR45348:SF2">
    <property type="entry name" value="ZINC-TYPE ALCOHOL DEHYDROGENASE-LIKE PROTEIN C2E1P3.01"/>
    <property type="match status" value="1"/>
</dbReference>